<dbReference type="Gene3D" id="2.130.10.10">
    <property type="entry name" value="YVTN repeat-like/Quinoprotein amine dehydrogenase"/>
    <property type="match status" value="1"/>
</dbReference>
<keyword evidence="5 10" id="KW-0256">Endoplasmic reticulum</keyword>
<dbReference type="InterPro" id="IPR045260">
    <property type="entry name" value="Sec12-like"/>
</dbReference>
<gene>
    <name evidence="11" type="ORF">LTR84_008386</name>
</gene>
<dbReference type="AlphaFoldDB" id="A0AAV9N024"/>
<evidence type="ECO:0000313" key="12">
    <source>
        <dbReference type="Proteomes" id="UP001358417"/>
    </source>
</evidence>
<dbReference type="InterPro" id="IPR015943">
    <property type="entry name" value="WD40/YVTN_repeat-like_dom_sf"/>
</dbReference>
<evidence type="ECO:0000313" key="11">
    <source>
        <dbReference type="EMBL" id="KAK5046243.1"/>
    </source>
</evidence>
<evidence type="ECO:0000256" key="2">
    <source>
        <dbReference type="ARBA" id="ARBA00022574"/>
    </source>
</evidence>
<dbReference type="GO" id="GO:0015031">
    <property type="term" value="P:protein transport"/>
    <property type="evidence" value="ECO:0007669"/>
    <property type="project" value="UniProtKB-KW"/>
</dbReference>
<accession>A0AAV9N024</accession>
<dbReference type="GO" id="GO:0000139">
    <property type="term" value="C:Golgi membrane"/>
    <property type="evidence" value="ECO:0007669"/>
    <property type="project" value="UniProtKB-SubCell"/>
</dbReference>
<evidence type="ECO:0000256" key="10">
    <source>
        <dbReference type="RuleBase" id="RU369019"/>
    </source>
</evidence>
<evidence type="ECO:0000256" key="6">
    <source>
        <dbReference type="ARBA" id="ARBA00022892"/>
    </source>
</evidence>
<evidence type="ECO:0000256" key="1">
    <source>
        <dbReference type="ARBA" id="ARBA00022448"/>
    </source>
</evidence>
<keyword evidence="1 10" id="KW-0813">Transport</keyword>
<keyword evidence="4 10" id="KW-0677">Repeat</keyword>
<dbReference type="GO" id="GO:0006888">
    <property type="term" value="P:endoplasmic reticulum to Golgi vesicle-mediated transport"/>
    <property type="evidence" value="ECO:0007669"/>
    <property type="project" value="UniProtKB-UniRule"/>
</dbReference>
<feature type="transmembrane region" description="Helical" evidence="10">
    <location>
        <begin position="456"/>
        <end position="477"/>
    </location>
</feature>
<dbReference type="GO" id="GO:0005085">
    <property type="term" value="F:guanyl-nucleotide exchange factor activity"/>
    <property type="evidence" value="ECO:0007669"/>
    <property type="project" value="InterPro"/>
</dbReference>
<evidence type="ECO:0000256" key="3">
    <source>
        <dbReference type="ARBA" id="ARBA00022692"/>
    </source>
</evidence>
<comment type="function">
    <text evidence="10">Guanine nucleotide-exchange factor (GEF) required for the formation or budding of transport vesicles from the ER.</text>
</comment>
<evidence type="ECO:0000256" key="5">
    <source>
        <dbReference type="ARBA" id="ARBA00022824"/>
    </source>
</evidence>
<dbReference type="RefSeq" id="XP_064701837.1">
    <property type="nucleotide sequence ID" value="XM_064851932.1"/>
</dbReference>
<dbReference type="PANTHER" id="PTHR23284:SF0">
    <property type="entry name" value="PROLACTIN REGULATORY ELEMENT-BINDING PROTEIN"/>
    <property type="match status" value="1"/>
</dbReference>
<dbReference type="GO" id="GO:0003400">
    <property type="term" value="P:regulation of COPII vesicle coating"/>
    <property type="evidence" value="ECO:0007669"/>
    <property type="project" value="UniProtKB-UniRule"/>
</dbReference>
<protein>
    <recommendedName>
        <fullName evidence="10">Guanine nucleotide-exchange factor SEC12</fullName>
    </recommendedName>
</protein>
<evidence type="ECO:0000256" key="4">
    <source>
        <dbReference type="ARBA" id="ARBA00022737"/>
    </source>
</evidence>
<keyword evidence="3 10" id="KW-0812">Transmembrane</keyword>
<comment type="subcellular location">
    <subcellularLocation>
        <location evidence="10">Endoplasmic reticulum membrane</location>
        <topology evidence="10">Single-pass type II membrane protein</topology>
    </subcellularLocation>
    <subcellularLocation>
        <location evidence="10">Golgi apparatus membrane</location>
        <topology evidence="10">Single-pass type II membrane protein</topology>
    </subcellularLocation>
</comment>
<keyword evidence="6" id="KW-0931">ER-Golgi transport</keyword>
<evidence type="ECO:0000256" key="9">
    <source>
        <dbReference type="ARBA" id="ARBA00023136"/>
    </source>
</evidence>
<keyword evidence="8 10" id="KW-1133">Transmembrane helix</keyword>
<sequence>MAPELPLSRVKLTYPLNAADFDPSNQDFLLVGGGGGSSSTGVPNKISLIDTSPREQLREIVDVELAKNEDSVTTLAVATSSNSALTAFAGINSSAADQAAGKNEHLRSFRIGLPARKRKADGTTVEVQEKTPAAGSGTYALGRKAVFTSAKGSKNDTYQRVLRFSPYRKGSPDQRLAAIASGLAPENEIVVFRPVSSPGPKDEISRIRLGKREAADLDLTSSKASPEDYLLAYCTDDELFIQQLPSKLPSKVAAPRLLYQTMESTTSLPSNKRPKFRALRFLTPHHLLLVQNAPNRTGVFLLILKINKDYSQAQITIRKRLSKSIKAAVGLDVCTLTESEQGEKQFVIAVASQSSFIELLTIDYSSDYGLAAFRPYTVLEEVHNGPLTRLVLSNYNGPSSPVAKDAGPQSIRLASVGVDQFVTVHYLPLRPLPATKNKTPRYVLMLPSRFDSIQTIFSAVVALMSVAIVALLLQAFCEIRGASPPILGATDWLSPRVQSYIARPYYFAESIPHAQTQVSLAAESVTQKLKDVQTQIPGVDDVKTTVEDVISDVNQKLADLVETNSELETPKAIVVRDAGVGEISTELHHDAELIKEEALKKWEELSDSQKKGWKRKLKDAGHWAEGQGESILKGILFSELAGAVGEFVRGA</sequence>
<dbReference type="EMBL" id="JAVRRD010000031">
    <property type="protein sequence ID" value="KAK5046243.1"/>
    <property type="molecule type" value="Genomic_DNA"/>
</dbReference>
<dbReference type="Proteomes" id="UP001358417">
    <property type="component" value="Unassembled WGS sequence"/>
</dbReference>
<reference evidence="11 12" key="1">
    <citation type="submission" date="2023-08" db="EMBL/GenBank/DDBJ databases">
        <title>Black Yeasts Isolated from many extreme environments.</title>
        <authorList>
            <person name="Coleine C."/>
            <person name="Stajich J.E."/>
            <person name="Selbmann L."/>
        </authorList>
    </citation>
    <scope>NUCLEOTIDE SEQUENCE [LARGE SCALE GENOMIC DNA]</scope>
    <source>
        <strain evidence="11 12">CCFEE 5792</strain>
    </source>
</reference>
<organism evidence="11 12">
    <name type="scientific">Exophiala bonariae</name>
    <dbReference type="NCBI Taxonomy" id="1690606"/>
    <lineage>
        <taxon>Eukaryota</taxon>
        <taxon>Fungi</taxon>
        <taxon>Dikarya</taxon>
        <taxon>Ascomycota</taxon>
        <taxon>Pezizomycotina</taxon>
        <taxon>Eurotiomycetes</taxon>
        <taxon>Chaetothyriomycetidae</taxon>
        <taxon>Chaetothyriales</taxon>
        <taxon>Herpotrichiellaceae</taxon>
        <taxon>Exophiala</taxon>
    </lineage>
</organism>
<comment type="similarity">
    <text evidence="10">Belongs to the WD repeat SEC12 family.</text>
</comment>
<evidence type="ECO:0000256" key="7">
    <source>
        <dbReference type="ARBA" id="ARBA00022927"/>
    </source>
</evidence>
<keyword evidence="2 10" id="KW-0853">WD repeat</keyword>
<keyword evidence="12" id="KW-1185">Reference proteome</keyword>
<evidence type="ECO:0000256" key="8">
    <source>
        <dbReference type="ARBA" id="ARBA00022989"/>
    </source>
</evidence>
<dbReference type="GeneID" id="89976549"/>
<name>A0AAV9N024_9EURO</name>
<keyword evidence="7 10" id="KW-0653">Protein transport</keyword>
<comment type="caution">
    <text evidence="11">The sequence shown here is derived from an EMBL/GenBank/DDBJ whole genome shotgun (WGS) entry which is preliminary data.</text>
</comment>
<keyword evidence="9 10" id="KW-0472">Membrane</keyword>
<dbReference type="PANTHER" id="PTHR23284">
    <property type="entry name" value="PROLACTIN REGULATORY ELEMENT BINDING PROTEIN"/>
    <property type="match status" value="1"/>
</dbReference>
<dbReference type="GO" id="GO:0005789">
    <property type="term" value="C:endoplasmic reticulum membrane"/>
    <property type="evidence" value="ECO:0007669"/>
    <property type="project" value="UniProtKB-SubCell"/>
</dbReference>
<proteinExistence type="inferred from homology"/>